<dbReference type="SUPFAM" id="SSF160467">
    <property type="entry name" value="PH0987 N-terminal domain-like"/>
    <property type="match status" value="1"/>
</dbReference>
<dbReference type="InterPro" id="IPR010016">
    <property type="entry name" value="PxpB"/>
</dbReference>
<dbReference type="RefSeq" id="WP_091572980.1">
    <property type="nucleotide sequence ID" value="NZ_FMZA01000026.1"/>
</dbReference>
<accession>A0A1G6R6T4</accession>
<evidence type="ECO:0000256" key="3">
    <source>
        <dbReference type="ARBA" id="ARBA00022840"/>
    </source>
</evidence>
<reference evidence="5 6" key="1">
    <citation type="submission" date="2016-10" db="EMBL/GenBank/DDBJ databases">
        <authorList>
            <person name="de Groot N.N."/>
        </authorList>
    </citation>
    <scope>NUCLEOTIDE SEQUENCE [LARGE SCALE GENOMIC DNA]</scope>
    <source>
        <strain evidence="5 6">DSM 45514</strain>
    </source>
</reference>
<keyword evidence="3" id="KW-0067">ATP-binding</keyword>
<dbReference type="NCBIfam" id="TIGR00370">
    <property type="entry name" value="5-oxoprolinase subunit PxpB"/>
    <property type="match status" value="1"/>
</dbReference>
<name>A0A1G6R6T4_9BACL</name>
<evidence type="ECO:0000313" key="6">
    <source>
        <dbReference type="Proteomes" id="UP000199387"/>
    </source>
</evidence>
<evidence type="ECO:0000259" key="4">
    <source>
        <dbReference type="SMART" id="SM00796"/>
    </source>
</evidence>
<proteinExistence type="predicted"/>
<evidence type="ECO:0000313" key="5">
    <source>
        <dbReference type="EMBL" id="SDC99994.1"/>
    </source>
</evidence>
<evidence type="ECO:0000256" key="2">
    <source>
        <dbReference type="ARBA" id="ARBA00022801"/>
    </source>
</evidence>
<keyword evidence="2" id="KW-0378">Hydrolase</keyword>
<sequence length="248" mass="28059">MTLRFQPLGDTGVRIGFGEAIDPAIHRRIRNFTRKLEQTSIPGIVEWVPTYCAITIYYRPLDISYGDLLEKLRQLNENDRSVSKEAVREWELPVTYGGSQGPDLKEVARHNGLTSEDVVRIHSGARYRVYMLGFVPGFPYLGGMPDRIATPRMENPRPRIPAGSVGIAGPQTGVYPLETPGGWRIIGRTPVRLYDPHRQPPVLLKAGDTIRFRPVSEEAYSQIQQKLEREELRLEDLLYGAISDEMDS</sequence>
<dbReference type="GO" id="GO:0005524">
    <property type="term" value="F:ATP binding"/>
    <property type="evidence" value="ECO:0007669"/>
    <property type="project" value="UniProtKB-KW"/>
</dbReference>
<keyword evidence="6" id="KW-1185">Reference proteome</keyword>
<feature type="domain" description="Carboxyltransferase" evidence="4">
    <location>
        <begin position="3"/>
        <end position="204"/>
    </location>
</feature>
<dbReference type="SUPFAM" id="SSF50891">
    <property type="entry name" value="Cyclophilin-like"/>
    <property type="match status" value="1"/>
</dbReference>
<keyword evidence="1" id="KW-0547">Nucleotide-binding</keyword>
<dbReference type="PANTHER" id="PTHR34698:SF2">
    <property type="entry name" value="5-OXOPROLINASE SUBUNIT B"/>
    <property type="match status" value="1"/>
</dbReference>
<gene>
    <name evidence="5" type="ORF">SAMN04488112_12626</name>
</gene>
<dbReference type="InterPro" id="IPR003833">
    <property type="entry name" value="CT_C_D"/>
</dbReference>
<dbReference type="Gene3D" id="2.40.100.10">
    <property type="entry name" value="Cyclophilin-like"/>
    <property type="match status" value="1"/>
</dbReference>
<dbReference type="Gene3D" id="3.30.1360.40">
    <property type="match status" value="1"/>
</dbReference>
<dbReference type="STRING" id="1236220.SAMN04488112_12626"/>
<dbReference type="OrthoDB" id="9778567at2"/>
<dbReference type="AlphaFoldDB" id="A0A1G6R6T4"/>
<dbReference type="Proteomes" id="UP000199387">
    <property type="component" value="Unassembled WGS sequence"/>
</dbReference>
<dbReference type="Pfam" id="PF02682">
    <property type="entry name" value="CT_C_D"/>
    <property type="match status" value="1"/>
</dbReference>
<dbReference type="EMBL" id="FMZA01000026">
    <property type="protein sequence ID" value="SDC99994.1"/>
    <property type="molecule type" value="Genomic_DNA"/>
</dbReference>
<protein>
    <submittedName>
        <fullName evidence="5">Inhibitor of KinA</fullName>
    </submittedName>
</protein>
<dbReference type="InterPro" id="IPR029000">
    <property type="entry name" value="Cyclophilin-like_dom_sf"/>
</dbReference>
<dbReference type="GO" id="GO:0016787">
    <property type="term" value="F:hydrolase activity"/>
    <property type="evidence" value="ECO:0007669"/>
    <property type="project" value="UniProtKB-KW"/>
</dbReference>
<organism evidence="5 6">
    <name type="scientific">Melghirimyces thermohalophilus</name>
    <dbReference type="NCBI Taxonomy" id="1236220"/>
    <lineage>
        <taxon>Bacteria</taxon>
        <taxon>Bacillati</taxon>
        <taxon>Bacillota</taxon>
        <taxon>Bacilli</taxon>
        <taxon>Bacillales</taxon>
        <taxon>Thermoactinomycetaceae</taxon>
        <taxon>Melghirimyces</taxon>
    </lineage>
</organism>
<dbReference type="SMART" id="SM00796">
    <property type="entry name" value="AHS1"/>
    <property type="match status" value="1"/>
</dbReference>
<evidence type="ECO:0000256" key="1">
    <source>
        <dbReference type="ARBA" id="ARBA00022741"/>
    </source>
</evidence>
<dbReference type="PANTHER" id="PTHR34698">
    <property type="entry name" value="5-OXOPROLINASE SUBUNIT B"/>
    <property type="match status" value="1"/>
</dbReference>